<dbReference type="InterPro" id="IPR050641">
    <property type="entry name" value="RIFMO-like"/>
</dbReference>
<evidence type="ECO:0000259" key="7">
    <source>
        <dbReference type="Pfam" id="PF01494"/>
    </source>
</evidence>
<feature type="transmembrane region" description="Helical" evidence="6">
    <location>
        <begin position="665"/>
        <end position="688"/>
    </location>
</feature>
<feature type="domain" description="FAD-binding" evidence="7">
    <location>
        <begin position="129"/>
        <end position="318"/>
    </location>
</feature>
<evidence type="ECO:0000256" key="1">
    <source>
        <dbReference type="ARBA" id="ARBA00007801"/>
    </source>
</evidence>
<feature type="compositionally biased region" description="Basic and acidic residues" evidence="5">
    <location>
        <begin position="863"/>
        <end position="882"/>
    </location>
</feature>
<evidence type="ECO:0000256" key="4">
    <source>
        <dbReference type="ARBA" id="ARBA00023002"/>
    </source>
</evidence>
<feature type="region of interest" description="Disordered" evidence="5">
    <location>
        <begin position="780"/>
        <end position="824"/>
    </location>
</feature>
<keyword evidence="3" id="KW-0274">FAD</keyword>
<evidence type="ECO:0000256" key="3">
    <source>
        <dbReference type="ARBA" id="ARBA00022827"/>
    </source>
</evidence>
<keyword evidence="9" id="KW-0503">Monooxygenase</keyword>
<evidence type="ECO:0000256" key="5">
    <source>
        <dbReference type="SAM" id="MobiDB-lite"/>
    </source>
</evidence>
<feature type="compositionally biased region" description="Polar residues" evidence="5">
    <location>
        <begin position="798"/>
        <end position="815"/>
    </location>
</feature>
<feature type="compositionally biased region" description="Basic and acidic residues" evidence="5">
    <location>
        <begin position="838"/>
        <end position="850"/>
    </location>
</feature>
<dbReference type="PANTHER" id="PTHR43004:SF20">
    <property type="entry name" value="2-MONOOXYGENASE, PUTATIVE (AFU_ORTHOLOGUE AFUA_1G13660)-RELATED"/>
    <property type="match status" value="1"/>
</dbReference>
<keyword evidence="6" id="KW-0812">Transmembrane</keyword>
<dbReference type="InterPro" id="IPR012941">
    <property type="entry name" value="Phe_hydrox_C_dim_dom"/>
</dbReference>
<feature type="transmembrane region" description="Helical" evidence="6">
    <location>
        <begin position="576"/>
        <end position="602"/>
    </location>
</feature>
<feature type="domain" description="Phenol hydroxylase-like C-terminal dimerisation" evidence="8">
    <location>
        <begin position="361"/>
        <end position="549"/>
    </location>
</feature>
<dbReference type="Pfam" id="PF01494">
    <property type="entry name" value="FAD_binding_3"/>
    <property type="match status" value="1"/>
</dbReference>
<comment type="similarity">
    <text evidence="1">Belongs to the PheA/TfdB FAD monooxygenase family.</text>
</comment>
<reference evidence="9 10" key="1">
    <citation type="submission" date="2015-03" db="EMBL/GenBank/DDBJ databases">
        <authorList>
            <person name="Morales-Cruz A."/>
            <person name="Amrine K.C."/>
            <person name="Cantu D."/>
        </authorList>
    </citation>
    <scope>NUCLEOTIDE SEQUENCE [LARGE SCALE GENOMIC DNA]</scope>
    <source>
        <strain evidence="9">DS831</strain>
    </source>
</reference>
<dbReference type="EMBL" id="LAQI01000113">
    <property type="protein sequence ID" value="KKY19310.1"/>
    <property type="molecule type" value="Genomic_DNA"/>
</dbReference>
<name>A0A0G2GR65_9PEZI</name>
<dbReference type="InterPro" id="IPR038220">
    <property type="entry name" value="PHOX_C_sf"/>
</dbReference>
<feature type="transmembrane region" description="Helical" evidence="6">
    <location>
        <begin position="622"/>
        <end position="644"/>
    </location>
</feature>
<keyword evidence="2" id="KW-0285">Flavoprotein</keyword>
<dbReference type="InterPro" id="IPR002938">
    <property type="entry name" value="FAD-bd"/>
</dbReference>
<evidence type="ECO:0000313" key="9">
    <source>
        <dbReference type="EMBL" id="KKY19310.1"/>
    </source>
</evidence>
<dbReference type="InterPro" id="IPR036188">
    <property type="entry name" value="FAD/NAD-bd_sf"/>
</dbReference>
<keyword evidence="6" id="KW-1133">Transmembrane helix</keyword>
<keyword evidence="6" id="KW-0472">Membrane</keyword>
<dbReference type="PRINTS" id="PR00420">
    <property type="entry name" value="RNGMNOXGNASE"/>
</dbReference>
<dbReference type="PANTHER" id="PTHR43004">
    <property type="entry name" value="TRK SYSTEM POTASSIUM UPTAKE PROTEIN"/>
    <property type="match status" value="1"/>
</dbReference>
<keyword evidence="4" id="KW-0560">Oxidoreductase</keyword>
<dbReference type="Gene3D" id="3.30.9.10">
    <property type="entry name" value="D-Amino Acid Oxidase, subunit A, domain 2"/>
    <property type="match status" value="1"/>
</dbReference>
<evidence type="ECO:0000259" key="8">
    <source>
        <dbReference type="Pfam" id="PF07976"/>
    </source>
</evidence>
<dbReference type="CDD" id="cd02979">
    <property type="entry name" value="PHOX_C"/>
    <property type="match status" value="1"/>
</dbReference>
<dbReference type="SUPFAM" id="SSF54373">
    <property type="entry name" value="FAD-linked reductases, C-terminal domain"/>
    <property type="match status" value="1"/>
</dbReference>
<dbReference type="Pfam" id="PF07976">
    <property type="entry name" value="Phe_hydrox_dim"/>
    <property type="match status" value="1"/>
</dbReference>
<dbReference type="GO" id="GO:0071949">
    <property type="term" value="F:FAD binding"/>
    <property type="evidence" value="ECO:0007669"/>
    <property type="project" value="InterPro"/>
</dbReference>
<dbReference type="InterPro" id="IPR036249">
    <property type="entry name" value="Thioredoxin-like_sf"/>
</dbReference>
<accession>A0A0G2GR65</accession>
<dbReference type="SUPFAM" id="SSF52833">
    <property type="entry name" value="Thioredoxin-like"/>
    <property type="match status" value="1"/>
</dbReference>
<dbReference type="Proteomes" id="UP000034182">
    <property type="component" value="Unassembled WGS sequence"/>
</dbReference>
<dbReference type="AlphaFoldDB" id="A0A0G2GR65"/>
<evidence type="ECO:0000256" key="2">
    <source>
        <dbReference type="ARBA" id="ARBA00022630"/>
    </source>
</evidence>
<dbReference type="Gene3D" id="3.50.50.60">
    <property type="entry name" value="FAD/NAD(P)-binding domain"/>
    <property type="match status" value="1"/>
</dbReference>
<proteinExistence type="inferred from homology"/>
<dbReference type="GO" id="GO:0016709">
    <property type="term" value="F:oxidoreductase activity, acting on paired donors, with incorporation or reduction of molecular oxygen, NAD(P)H as one donor, and incorporation of one atom of oxygen"/>
    <property type="evidence" value="ECO:0007669"/>
    <property type="project" value="UniProtKB-ARBA"/>
</dbReference>
<feature type="transmembrane region" description="Helical" evidence="6">
    <location>
        <begin position="744"/>
        <end position="764"/>
    </location>
</feature>
<sequence length="882" mass="98717">MLEVCMWNPDGKGVIRRSDRVPDTPPGISRFTECVLHQGRIERFFLDHMKEHSNIEVERGVLPESLEVDESLVDDNAAYPLTVKLRHLSDEEATPAQSLASDGAKASDGLFRSNLSADDTDDLLRKSSGREGTSEILRAKYMVGCDDANYTGGADVVPITDFPDIRNRCIIHSANDGSLMVIPRERGLVRLYIQLKEVVPDASGRADRSKITPELIIRAAQRIISPYKLTYDYCEWWTGYQIGQRVGKNFDLHQRVFLAGDAVHTHSPKAGQGMNVSMADAYNLGWKIASVVKGRSPRTILKTYQSERRRIAQDLIDFDHKFSRLFSGRPAKDILDTEGISMDEFKETFRTAHMFTSGLSVDYGASVLVAKPGSAVEQGDGTDVSATKQAVGKQQLATKVPLGKRFPSYKVLNQSDSRPWHLAERLPADGRFRIILFAGNVLSAGQKARVDGFCAALDAPGSWLRRVTPADQKIDSVVEILTVHSAPRREAELLRDFPSLLHPFDEKRGWDYMKVYVDDESYHEGHGRAYEQYGVDAERGCVVAVRPDHARLPLSPHALPHRKPPSKIVLFRRKCYLSLLSACILVNGILLPATTGLIAHILAVTHDQVPEYGGDFKRASSYLIAASGAVGVLDACVLFVMSLIRDDMPLRWNWSGKEKHREWKLPIHRIATLVALAAVLRGAAAAAYSNYDYWESKQSVEQHLGVNGTYYTPETWICTGAANNTIIEGDHPEYKWMCREAQGARYLSILTTIIAAITLLLVLWRWRRRNLDRQYQPVAHSRRPSDAIPFGRVETGLGSEQSSQRLRFNSASSVATLPPQPQEVVGREVYEMPADPIHEMEHHPMVRDSDGLSISGEPTEYFASDHRNDGQRRRWDADEEAK</sequence>
<comment type="caution">
    <text evidence="9">The sequence shown here is derived from an EMBL/GenBank/DDBJ whole genome shotgun (WGS) entry which is preliminary data.</text>
</comment>
<evidence type="ECO:0000313" key="10">
    <source>
        <dbReference type="Proteomes" id="UP000034182"/>
    </source>
</evidence>
<gene>
    <name evidence="9" type="ORF">UCDDS831_g05515</name>
</gene>
<reference evidence="9 10" key="2">
    <citation type="submission" date="2015-05" db="EMBL/GenBank/DDBJ databases">
        <title>Distinctive expansion of gene families associated with plant cell wall degradation and secondary metabolism in the genomes of grapevine trunk pathogens.</title>
        <authorList>
            <person name="Lawrence D.P."/>
            <person name="Travadon R."/>
            <person name="Rolshausen P.E."/>
            <person name="Baumgartner K."/>
        </authorList>
    </citation>
    <scope>NUCLEOTIDE SEQUENCE [LARGE SCALE GENOMIC DNA]</scope>
    <source>
        <strain evidence="9">DS831</strain>
    </source>
</reference>
<feature type="region of interest" description="Disordered" evidence="5">
    <location>
        <begin position="838"/>
        <end position="882"/>
    </location>
</feature>
<dbReference type="SUPFAM" id="SSF51905">
    <property type="entry name" value="FAD/NAD(P)-binding domain"/>
    <property type="match status" value="1"/>
</dbReference>
<organism evidence="9 10">
    <name type="scientific">Diplodia seriata</name>
    <dbReference type="NCBI Taxonomy" id="420778"/>
    <lineage>
        <taxon>Eukaryota</taxon>
        <taxon>Fungi</taxon>
        <taxon>Dikarya</taxon>
        <taxon>Ascomycota</taxon>
        <taxon>Pezizomycotina</taxon>
        <taxon>Dothideomycetes</taxon>
        <taxon>Dothideomycetes incertae sedis</taxon>
        <taxon>Botryosphaeriales</taxon>
        <taxon>Botryosphaeriaceae</taxon>
        <taxon>Diplodia</taxon>
    </lineage>
</organism>
<evidence type="ECO:0000256" key="6">
    <source>
        <dbReference type="SAM" id="Phobius"/>
    </source>
</evidence>
<dbReference type="Gene3D" id="3.40.30.20">
    <property type="match status" value="1"/>
</dbReference>
<protein>
    <submittedName>
        <fullName evidence="9">Putative phenol 2-monooxygenase</fullName>
    </submittedName>
</protein>